<dbReference type="SUPFAM" id="SSF55008">
    <property type="entry name" value="HMA, heavy metal-associated domain"/>
    <property type="match status" value="1"/>
</dbReference>
<evidence type="ECO:0000259" key="2">
    <source>
        <dbReference type="PROSITE" id="PS50846"/>
    </source>
</evidence>
<dbReference type="Proteomes" id="UP000295334">
    <property type="component" value="Unassembled WGS sequence"/>
</dbReference>
<sequence length="216" mass="23567">MKSINVNTNLHCGKCVAKLGNVLDGQPRIHHWSADMTVPGKTVTVYGTLSEKEVAGLIETAGFKAIAVGGKFWNETSTWKRAGANTLNCLIGCTVGDFVMILYLQVYHPGTPMWLQALLATVAGLLASVALETVLLRRREGFAWNRALRIALSMSFLSMVAMELAMNATDFMITGGKAQLTSAAYWLAFIPAAVAGFLVPLPYNYYQLKKHNRACH</sequence>
<comment type="caution">
    <text evidence="3">The sequence shown here is derived from an EMBL/GenBank/DDBJ whole genome shotgun (WGS) entry which is preliminary data.</text>
</comment>
<keyword evidence="1" id="KW-0472">Membrane</keyword>
<protein>
    <submittedName>
        <fullName evidence="3">DUF4396 domain-containing protein</fullName>
    </submittedName>
</protein>
<dbReference type="InterPro" id="IPR036163">
    <property type="entry name" value="HMA_dom_sf"/>
</dbReference>
<feature type="transmembrane region" description="Helical" evidence="1">
    <location>
        <begin position="185"/>
        <end position="206"/>
    </location>
</feature>
<feature type="transmembrane region" description="Helical" evidence="1">
    <location>
        <begin position="87"/>
        <end position="107"/>
    </location>
</feature>
<proteinExistence type="predicted"/>
<reference evidence="3 4" key="1">
    <citation type="submission" date="2019-03" db="EMBL/GenBank/DDBJ databases">
        <authorList>
            <person name="Kim M.K.M."/>
        </authorList>
    </citation>
    <scope>NUCLEOTIDE SEQUENCE [LARGE SCALE GENOMIC DNA]</scope>
    <source>
        <strain evidence="3 4">17J68-12</strain>
    </source>
</reference>
<dbReference type="Pfam" id="PF14342">
    <property type="entry name" value="DUF4396"/>
    <property type="match status" value="1"/>
</dbReference>
<keyword evidence="1" id="KW-1133">Transmembrane helix</keyword>
<gene>
    <name evidence="3" type="ORF">EPD60_06330</name>
</gene>
<dbReference type="Gene3D" id="3.30.70.100">
    <property type="match status" value="1"/>
</dbReference>
<dbReference type="InterPro" id="IPR006121">
    <property type="entry name" value="HMA_dom"/>
</dbReference>
<evidence type="ECO:0000313" key="4">
    <source>
        <dbReference type="Proteomes" id="UP000295334"/>
    </source>
</evidence>
<name>A0A4R1BKP0_9BACT</name>
<keyword evidence="4" id="KW-1185">Reference proteome</keyword>
<keyword evidence="1" id="KW-0812">Transmembrane</keyword>
<evidence type="ECO:0000256" key="1">
    <source>
        <dbReference type="SAM" id="Phobius"/>
    </source>
</evidence>
<dbReference type="AlphaFoldDB" id="A0A4R1BKP0"/>
<feature type="transmembrane region" description="Helical" evidence="1">
    <location>
        <begin position="147"/>
        <end position="165"/>
    </location>
</feature>
<feature type="transmembrane region" description="Helical" evidence="1">
    <location>
        <begin position="113"/>
        <end position="135"/>
    </location>
</feature>
<dbReference type="PROSITE" id="PS50846">
    <property type="entry name" value="HMA_2"/>
    <property type="match status" value="1"/>
</dbReference>
<dbReference type="CDD" id="cd00371">
    <property type="entry name" value="HMA"/>
    <property type="match status" value="1"/>
</dbReference>
<accession>A0A4R1BKP0</accession>
<feature type="domain" description="HMA" evidence="2">
    <location>
        <begin position="1"/>
        <end position="66"/>
    </location>
</feature>
<dbReference type="InterPro" id="IPR025509">
    <property type="entry name" value="DUF4396"/>
</dbReference>
<dbReference type="GO" id="GO:0046872">
    <property type="term" value="F:metal ion binding"/>
    <property type="evidence" value="ECO:0007669"/>
    <property type="project" value="InterPro"/>
</dbReference>
<organism evidence="3 4">
    <name type="scientific">Flaviaesturariibacter flavus</name>
    <dbReference type="NCBI Taxonomy" id="2502780"/>
    <lineage>
        <taxon>Bacteria</taxon>
        <taxon>Pseudomonadati</taxon>
        <taxon>Bacteroidota</taxon>
        <taxon>Chitinophagia</taxon>
        <taxon>Chitinophagales</taxon>
        <taxon>Chitinophagaceae</taxon>
        <taxon>Flaviaestuariibacter</taxon>
    </lineage>
</organism>
<dbReference type="EMBL" id="SJZI01000008">
    <property type="protein sequence ID" value="TCJ17798.1"/>
    <property type="molecule type" value="Genomic_DNA"/>
</dbReference>
<dbReference type="RefSeq" id="WP_131447965.1">
    <property type="nucleotide sequence ID" value="NZ_SJZI01000008.1"/>
</dbReference>
<evidence type="ECO:0000313" key="3">
    <source>
        <dbReference type="EMBL" id="TCJ17798.1"/>
    </source>
</evidence>
<dbReference type="OrthoDB" id="677920at2"/>